<reference evidence="7 8" key="1">
    <citation type="submission" date="2019-03" db="EMBL/GenBank/DDBJ databases">
        <title>Genomics of glacier-inhabiting Cryobacterium strains.</title>
        <authorList>
            <person name="Liu Q."/>
            <person name="Xin Y.-H."/>
        </authorList>
    </citation>
    <scope>NUCLEOTIDE SEQUENCE [LARGE SCALE GENOMIC DNA]</scope>
    <source>
        <strain evidence="7 8">CGMCC 1.4292</strain>
    </source>
</reference>
<evidence type="ECO:0000256" key="5">
    <source>
        <dbReference type="SAM" id="Coils"/>
    </source>
</evidence>
<dbReference type="GO" id="GO:0008270">
    <property type="term" value="F:zinc ion binding"/>
    <property type="evidence" value="ECO:0007669"/>
    <property type="project" value="UniProtKB-KW"/>
</dbReference>
<evidence type="ECO:0000259" key="6">
    <source>
        <dbReference type="Pfam" id="PF01258"/>
    </source>
</evidence>
<keyword evidence="8" id="KW-1185">Reference proteome</keyword>
<keyword evidence="3" id="KW-0862">Zinc</keyword>
<evidence type="ECO:0000313" key="8">
    <source>
        <dbReference type="Proteomes" id="UP000298218"/>
    </source>
</evidence>
<accession>A0A4Y8KQ97</accession>
<dbReference type="Proteomes" id="UP000298218">
    <property type="component" value="Unassembled WGS sequence"/>
</dbReference>
<dbReference type="EMBL" id="SOHQ01000019">
    <property type="protein sequence ID" value="TFD80034.1"/>
    <property type="molecule type" value="Genomic_DNA"/>
</dbReference>
<evidence type="ECO:0000256" key="3">
    <source>
        <dbReference type="ARBA" id="ARBA00022833"/>
    </source>
</evidence>
<evidence type="ECO:0000256" key="2">
    <source>
        <dbReference type="ARBA" id="ARBA00022771"/>
    </source>
</evidence>
<dbReference type="PROSITE" id="PS51128">
    <property type="entry name" value="ZF_DKSA_2"/>
    <property type="match status" value="1"/>
</dbReference>
<organism evidence="7 8">
    <name type="scientific">Cryobacterium psychrophilum</name>
    <dbReference type="NCBI Taxonomy" id="41988"/>
    <lineage>
        <taxon>Bacteria</taxon>
        <taxon>Bacillati</taxon>
        <taxon>Actinomycetota</taxon>
        <taxon>Actinomycetes</taxon>
        <taxon>Micrococcales</taxon>
        <taxon>Microbacteriaceae</taxon>
        <taxon>Cryobacterium</taxon>
    </lineage>
</organism>
<evidence type="ECO:0000313" key="7">
    <source>
        <dbReference type="EMBL" id="TFD80034.1"/>
    </source>
</evidence>
<dbReference type="InterPro" id="IPR000962">
    <property type="entry name" value="Znf_DskA_TraR"/>
</dbReference>
<evidence type="ECO:0000256" key="4">
    <source>
        <dbReference type="PROSITE-ProRule" id="PRU00510"/>
    </source>
</evidence>
<name>A0A4Y8KQ97_9MICO</name>
<dbReference type="SUPFAM" id="SSF109635">
    <property type="entry name" value="DnaK suppressor protein DksA, alpha-hairpin domain"/>
    <property type="match status" value="1"/>
</dbReference>
<dbReference type="Pfam" id="PF01258">
    <property type="entry name" value="zf-dskA_traR"/>
    <property type="match status" value="1"/>
</dbReference>
<keyword evidence="2" id="KW-0863">Zinc-finger</keyword>
<dbReference type="Gene3D" id="1.20.120.910">
    <property type="entry name" value="DksA, coiled-coil domain"/>
    <property type="match status" value="1"/>
</dbReference>
<keyword evidence="5" id="KW-0175">Coiled coil</keyword>
<comment type="caution">
    <text evidence="7">The sequence shown here is derived from an EMBL/GenBank/DDBJ whole genome shotgun (WGS) entry which is preliminary data.</text>
</comment>
<dbReference type="SUPFAM" id="SSF57716">
    <property type="entry name" value="Glucocorticoid receptor-like (DNA-binding domain)"/>
    <property type="match status" value="1"/>
</dbReference>
<feature type="coiled-coil region" evidence="5">
    <location>
        <begin position="9"/>
        <end position="47"/>
    </location>
</feature>
<gene>
    <name evidence="7" type="ORF">E3T53_06045</name>
</gene>
<feature type="zinc finger region" description="dksA C4-type" evidence="4">
    <location>
        <begin position="92"/>
        <end position="116"/>
    </location>
</feature>
<feature type="domain" description="Zinc finger DksA/TraR C4-type" evidence="6">
    <location>
        <begin position="87"/>
        <end position="121"/>
    </location>
</feature>
<evidence type="ECO:0000256" key="1">
    <source>
        <dbReference type="ARBA" id="ARBA00022723"/>
    </source>
</evidence>
<protein>
    <submittedName>
        <fullName evidence="7">Molecular chaperone DnaK</fullName>
    </submittedName>
</protein>
<proteinExistence type="predicted"/>
<dbReference type="OrthoDB" id="1121111at2"/>
<dbReference type="AlphaFoldDB" id="A0A4Y8KQ97"/>
<dbReference type="PANTHER" id="PTHR33823:SF4">
    <property type="entry name" value="GENERAL STRESS PROTEIN 16O"/>
    <property type="match status" value="1"/>
</dbReference>
<dbReference type="InterPro" id="IPR037187">
    <property type="entry name" value="DnaK_N"/>
</dbReference>
<dbReference type="PANTHER" id="PTHR33823">
    <property type="entry name" value="RNA POLYMERASE-BINDING TRANSCRIPTION FACTOR DKSA-RELATED"/>
    <property type="match status" value="1"/>
</dbReference>
<keyword evidence="1" id="KW-0479">Metal-binding</keyword>
<sequence length="126" mass="14361">MTALTSADVRHLEQSLRRMRAELATELARLAESLDEVRVTRDEAQDDEHDPEGPALTMEWSRLSGVQHDFAEKLARIDRALQRVDDGTYGVCLRQGEPIGRERLEARPATEFCIDCALELEAEQRR</sequence>